<keyword evidence="2 5" id="KW-0812">Transmembrane</keyword>
<feature type="transmembrane region" description="Helical" evidence="5">
    <location>
        <begin position="274"/>
        <end position="290"/>
    </location>
</feature>
<dbReference type="Proteomes" id="UP000250796">
    <property type="component" value="Chromosome MESINF"/>
</dbReference>
<evidence type="ECO:0000256" key="4">
    <source>
        <dbReference type="ARBA" id="ARBA00023136"/>
    </source>
</evidence>
<proteinExistence type="predicted"/>
<evidence type="ECO:0000313" key="7">
    <source>
        <dbReference type="EMBL" id="SSC13102.1"/>
    </source>
</evidence>
<dbReference type="InterPro" id="IPR037185">
    <property type="entry name" value="EmrE-like"/>
</dbReference>
<feature type="transmembrane region" description="Helical" evidence="5">
    <location>
        <begin position="71"/>
        <end position="92"/>
    </location>
</feature>
<dbReference type="KEGG" id="minf:MESINF_1658"/>
<evidence type="ECO:0000256" key="3">
    <source>
        <dbReference type="ARBA" id="ARBA00022989"/>
    </source>
</evidence>
<evidence type="ECO:0000256" key="5">
    <source>
        <dbReference type="SAM" id="Phobius"/>
    </source>
</evidence>
<evidence type="ECO:0000259" key="6">
    <source>
        <dbReference type="Pfam" id="PF00892"/>
    </source>
</evidence>
<dbReference type="InterPro" id="IPR050638">
    <property type="entry name" value="AA-Vitamin_Transporters"/>
</dbReference>
<dbReference type="EMBL" id="LS974202">
    <property type="protein sequence ID" value="SSC13102.1"/>
    <property type="molecule type" value="Genomic_DNA"/>
</dbReference>
<feature type="transmembrane region" description="Helical" evidence="5">
    <location>
        <begin position="186"/>
        <end position="207"/>
    </location>
</feature>
<organism evidence="7 8">
    <name type="scientific">Mesotoga infera</name>
    <dbReference type="NCBI Taxonomy" id="1236046"/>
    <lineage>
        <taxon>Bacteria</taxon>
        <taxon>Thermotogati</taxon>
        <taxon>Thermotogota</taxon>
        <taxon>Thermotogae</taxon>
        <taxon>Kosmotogales</taxon>
        <taxon>Kosmotogaceae</taxon>
        <taxon>Mesotoga</taxon>
    </lineage>
</organism>
<feature type="transmembrane region" description="Helical" evidence="5">
    <location>
        <begin position="156"/>
        <end position="174"/>
    </location>
</feature>
<feature type="transmembrane region" description="Helical" evidence="5">
    <location>
        <begin position="219"/>
        <end position="240"/>
    </location>
</feature>
<feature type="domain" description="EamA" evidence="6">
    <location>
        <begin position="11"/>
        <end position="144"/>
    </location>
</feature>
<dbReference type="RefSeq" id="WP_231936673.1">
    <property type="nucleotide sequence ID" value="NZ_LS974202.1"/>
</dbReference>
<feature type="transmembrane region" description="Helical" evidence="5">
    <location>
        <begin position="125"/>
        <end position="144"/>
    </location>
</feature>
<keyword evidence="4 5" id="KW-0472">Membrane</keyword>
<feature type="transmembrane region" description="Helical" evidence="5">
    <location>
        <begin position="252"/>
        <end position="268"/>
    </location>
</feature>
<dbReference type="Pfam" id="PF00892">
    <property type="entry name" value="EamA"/>
    <property type="match status" value="2"/>
</dbReference>
<dbReference type="GO" id="GO:0016020">
    <property type="term" value="C:membrane"/>
    <property type="evidence" value="ECO:0007669"/>
    <property type="project" value="UniProtKB-SubCell"/>
</dbReference>
<dbReference type="InterPro" id="IPR000620">
    <property type="entry name" value="EamA_dom"/>
</dbReference>
<gene>
    <name evidence="7" type="ORF">MESINF_1658</name>
</gene>
<comment type="subcellular location">
    <subcellularLocation>
        <location evidence="1">Membrane</location>
        <topology evidence="1">Multi-pass membrane protein</topology>
    </subcellularLocation>
</comment>
<dbReference type="PANTHER" id="PTHR32322:SF14">
    <property type="entry name" value="PROTEIN PAGO"/>
    <property type="match status" value="1"/>
</dbReference>
<feature type="transmembrane region" description="Helical" evidence="5">
    <location>
        <begin position="39"/>
        <end position="59"/>
    </location>
</feature>
<evidence type="ECO:0000256" key="2">
    <source>
        <dbReference type="ARBA" id="ARBA00022692"/>
    </source>
</evidence>
<evidence type="ECO:0000313" key="8">
    <source>
        <dbReference type="Proteomes" id="UP000250796"/>
    </source>
</evidence>
<evidence type="ECO:0000256" key="1">
    <source>
        <dbReference type="ARBA" id="ARBA00004141"/>
    </source>
</evidence>
<dbReference type="AlphaFoldDB" id="A0A7Z7PRS3"/>
<keyword evidence="8" id="KW-1185">Reference proteome</keyword>
<feature type="domain" description="EamA" evidence="6">
    <location>
        <begin position="157"/>
        <end position="290"/>
    </location>
</feature>
<feature type="transmembrane region" description="Helical" evidence="5">
    <location>
        <begin position="12"/>
        <end position="33"/>
    </location>
</feature>
<dbReference type="SUPFAM" id="SSF103481">
    <property type="entry name" value="Multidrug resistance efflux transporter EmrE"/>
    <property type="match status" value="2"/>
</dbReference>
<sequence>MGKILSENGKALFAYVLVCFFWGSTYLAIKIGVQDMPPMFFASVRFIVAGGLMLLFSKIRSLTFPSSFKEVALLSTVGLFMLLGGNGLVVFAEQWVDSGVASLMIATVPIFVAILEHFFIKGTKLTLKSVFGLLLGFLGVYFLLHPSGDSSSINLEGVAVLLAASFLWSSGTVLSKKVRGNGSIVVKIGIQMFAGGIGLTITSLISGELSRVRFTTNSLYAIVYLIVFGSLIGYSSYIYLLQKWPATRAGTYAYVNPIVAVTLGALLLGERVTFLMMISMAAILVGVIIVQRSKIRVD</sequence>
<reference evidence="7 8" key="1">
    <citation type="submission" date="2017-01" db="EMBL/GenBank/DDBJ databases">
        <authorList>
            <person name="Erauso G."/>
        </authorList>
    </citation>
    <scope>NUCLEOTIDE SEQUENCE [LARGE SCALE GENOMIC DNA]</scope>
    <source>
        <strain evidence="7">MESINF1</strain>
    </source>
</reference>
<accession>A0A7Z7PRS3</accession>
<name>A0A7Z7PRS3_9BACT</name>
<feature type="transmembrane region" description="Helical" evidence="5">
    <location>
        <begin position="98"/>
        <end position="118"/>
    </location>
</feature>
<protein>
    <submittedName>
        <fullName evidence="7">DMT(Drug/metabolite transporter) superfamily permease</fullName>
    </submittedName>
</protein>
<keyword evidence="3 5" id="KW-1133">Transmembrane helix</keyword>
<dbReference type="PANTHER" id="PTHR32322">
    <property type="entry name" value="INNER MEMBRANE TRANSPORTER"/>
    <property type="match status" value="1"/>
</dbReference>